<evidence type="ECO:0000259" key="1">
    <source>
        <dbReference type="Pfam" id="PF14267"/>
    </source>
</evidence>
<reference evidence="2 3" key="1">
    <citation type="submission" date="2017-05" db="EMBL/GenBank/DDBJ databases">
        <title>Butyricicoccus porcorum sp. nov. a butyrate-producing bacterium from the swine intestinal tract.</title>
        <authorList>
            <person name="Trachsel J."/>
            <person name="Humphrey S."/>
            <person name="Allen H.K."/>
        </authorList>
    </citation>
    <scope>NUCLEOTIDE SEQUENCE [LARGE SCALE GENOMIC DNA]</scope>
    <source>
        <strain evidence="2">BB10</strain>
    </source>
</reference>
<dbReference type="RefSeq" id="WP_087019476.1">
    <property type="nucleotide sequence ID" value="NZ_NHOC01000005.1"/>
</dbReference>
<dbReference type="AlphaFoldDB" id="A0A252F4J9"/>
<protein>
    <recommendedName>
        <fullName evidence="1">DUF4357 domain-containing protein</fullName>
    </recommendedName>
</protein>
<organism evidence="2 3">
    <name type="scientific">Butyricicoccus porcorum</name>
    <dbReference type="NCBI Taxonomy" id="1945634"/>
    <lineage>
        <taxon>Bacteria</taxon>
        <taxon>Bacillati</taxon>
        <taxon>Bacillota</taxon>
        <taxon>Clostridia</taxon>
        <taxon>Eubacteriales</taxon>
        <taxon>Butyricicoccaceae</taxon>
        <taxon>Butyricicoccus</taxon>
    </lineage>
</organism>
<evidence type="ECO:0000313" key="2">
    <source>
        <dbReference type="EMBL" id="OUM20703.1"/>
    </source>
</evidence>
<evidence type="ECO:0000313" key="3">
    <source>
        <dbReference type="Proteomes" id="UP000194903"/>
    </source>
</evidence>
<dbReference type="EMBL" id="NHOC01000005">
    <property type="protein sequence ID" value="OUM20703.1"/>
    <property type="molecule type" value="Genomic_DNA"/>
</dbReference>
<name>A0A252F4J9_9FIRM</name>
<proteinExistence type="predicted"/>
<dbReference type="Pfam" id="PF14267">
    <property type="entry name" value="DUF4357"/>
    <property type="match status" value="1"/>
</dbReference>
<sequence length="283" mass="31319">MSISGTKKNINLFLMDGDPAGRFKCSLLNWTGVGYKIPRSYFPQCKDMPHMKQSGVYMLFGSDRNGDDVIYIGQAVVRKNGEGLSNRINEPHDSIDFWTDAVMFTTTNDALGPTEVCYLENKFCKMAKDAKRYIVKNGNEPSIGNLTEEKEAEMDEFIDYAVLITGVMGYKVFEPLVSPAELASDTKTFHFKSNKFDAKAIITSEGIVLLKGSQISPTTVNSCPQFTINMREKHSAHIADWTTTEDILFPSPSSAASFVSGSSVSGNDMWVLKDGTPLKDVNK</sequence>
<keyword evidence="3" id="KW-1185">Reference proteome</keyword>
<dbReference type="InterPro" id="IPR025579">
    <property type="entry name" value="DUF4357"/>
</dbReference>
<dbReference type="OrthoDB" id="2656488at2"/>
<accession>A0A252F4J9</accession>
<dbReference type="CDD" id="cd10447">
    <property type="entry name" value="GIY-YIG_unchar_2"/>
    <property type="match status" value="1"/>
</dbReference>
<dbReference type="Proteomes" id="UP000194903">
    <property type="component" value="Unassembled WGS sequence"/>
</dbReference>
<gene>
    <name evidence="2" type="ORF">CBW42_07720</name>
</gene>
<feature type="domain" description="DUF4357" evidence="1">
    <location>
        <begin position="241"/>
        <end position="278"/>
    </location>
</feature>
<comment type="caution">
    <text evidence="2">The sequence shown here is derived from an EMBL/GenBank/DDBJ whole genome shotgun (WGS) entry which is preliminary data.</text>
</comment>